<keyword evidence="9" id="KW-1185">Reference proteome</keyword>
<evidence type="ECO:0000256" key="5">
    <source>
        <dbReference type="ARBA" id="ARBA00022801"/>
    </source>
</evidence>
<keyword evidence="3" id="KW-0645">Protease</keyword>
<feature type="compositionally biased region" description="Basic and acidic residues" evidence="6">
    <location>
        <begin position="536"/>
        <end position="551"/>
    </location>
</feature>
<dbReference type="InterPro" id="IPR003653">
    <property type="entry name" value="Peptidase_C48_C"/>
</dbReference>
<keyword evidence="5" id="KW-0378">Hydrolase</keyword>
<keyword evidence="4" id="KW-0833">Ubl conjugation pathway</keyword>
<dbReference type="GO" id="GO:0005634">
    <property type="term" value="C:nucleus"/>
    <property type="evidence" value="ECO:0007669"/>
    <property type="project" value="TreeGrafter"/>
</dbReference>
<dbReference type="Proteomes" id="UP000659654">
    <property type="component" value="Unassembled WGS sequence"/>
</dbReference>
<dbReference type="PROSITE" id="PS50600">
    <property type="entry name" value="ULP_PROTEASE"/>
    <property type="match status" value="1"/>
</dbReference>
<dbReference type="OrthoDB" id="442460at2759"/>
<evidence type="ECO:0000256" key="4">
    <source>
        <dbReference type="ARBA" id="ARBA00022786"/>
    </source>
</evidence>
<dbReference type="EMBL" id="CAJFCV020000002">
    <property type="protein sequence ID" value="CAG9096224.1"/>
    <property type="molecule type" value="Genomic_DNA"/>
</dbReference>
<dbReference type="SMR" id="A0A7I8WQ94"/>
<accession>A0A7I8WQ94</accession>
<proteinExistence type="inferred from homology"/>
<keyword evidence="2" id="KW-0597">Phosphoprotein</keyword>
<dbReference type="Gene3D" id="3.30.310.130">
    <property type="entry name" value="Ubiquitin-related"/>
    <property type="match status" value="1"/>
</dbReference>
<evidence type="ECO:0000256" key="1">
    <source>
        <dbReference type="ARBA" id="ARBA00005234"/>
    </source>
</evidence>
<feature type="domain" description="Ubiquitin-like protease family profile" evidence="7">
    <location>
        <begin position="271"/>
        <end position="489"/>
    </location>
</feature>
<dbReference type="GO" id="GO:0006508">
    <property type="term" value="P:proteolysis"/>
    <property type="evidence" value="ECO:0007669"/>
    <property type="project" value="UniProtKB-KW"/>
</dbReference>
<dbReference type="GO" id="GO:0016926">
    <property type="term" value="P:protein desumoylation"/>
    <property type="evidence" value="ECO:0007669"/>
    <property type="project" value="TreeGrafter"/>
</dbReference>
<protein>
    <submittedName>
        <fullName evidence="8">(pine wood nematode) hypothetical protein</fullName>
    </submittedName>
</protein>
<evidence type="ECO:0000313" key="9">
    <source>
        <dbReference type="Proteomes" id="UP000659654"/>
    </source>
</evidence>
<dbReference type="GO" id="GO:0070139">
    <property type="term" value="F:SUMO-specific endopeptidase activity"/>
    <property type="evidence" value="ECO:0007669"/>
    <property type="project" value="TreeGrafter"/>
</dbReference>
<dbReference type="PANTHER" id="PTHR46896">
    <property type="entry name" value="SENTRIN-SPECIFIC PROTEASE"/>
    <property type="match status" value="1"/>
</dbReference>
<dbReference type="Pfam" id="PF02902">
    <property type="entry name" value="Peptidase_C48"/>
    <property type="match status" value="1"/>
</dbReference>
<sequence>MDSGDQVNAVRIRSSNYLFGNYEFSVTDEANEITQKFLTLMVRGGTNGDCSLILSFKHICRVDFLDNSEGKGAGLVVYVNEYMAKILSNRLALDGNAFLNYRLPNGPEYSFIVLDVINSDPQTIKALSDVLYQAEAYHREYVEERFKKNGKEISVPLKFLNLVSFEDWRRTLAYLHKDFVIEDVTMVNSNHEEVRFFSGHFENIVPPEIREILEFDRRKHRTFNMGAIEPKVPRLSQAVAEVHILDDEETASTPSSHQVVAVYEPIPSFKLTIYENDLLTLNNTIMLNDSIIDFYLNYIYYHMLTPEVRDRVFIFNSFFYSKLGKGVIFSSGSRFPRPRPKRLQENYNSLKSWTKNVNIFEKDYVVVPINEDAHWYLAVIVNPRAGIVLKEDTAPTVIEVPKPSGAHADVPVFIFDSLMDANDVKRHQKVVEFLSHYVSMEFKEKKEELSLPGCGYRQQAFQLHVPNNMPQQTNHYDCGMFLLVFAEAFLRRSPKIGEFTKSTDFMDLFGQINLRGKRQQIKKIIQDLALSNQENATKKEPSPPENKKENNENGTASPVNDSESLSMHTDITNAPSTPSLVSQSSV</sequence>
<dbReference type="InterPro" id="IPR038765">
    <property type="entry name" value="Papain-like_cys_pep_sf"/>
</dbReference>
<name>A0A7I8WQ94_BURXY</name>
<organism evidence="8 9">
    <name type="scientific">Bursaphelenchus xylophilus</name>
    <name type="common">Pinewood nematode worm</name>
    <name type="synonym">Aphelenchoides xylophilus</name>
    <dbReference type="NCBI Taxonomy" id="6326"/>
    <lineage>
        <taxon>Eukaryota</taxon>
        <taxon>Metazoa</taxon>
        <taxon>Ecdysozoa</taxon>
        <taxon>Nematoda</taxon>
        <taxon>Chromadorea</taxon>
        <taxon>Rhabditida</taxon>
        <taxon>Tylenchina</taxon>
        <taxon>Tylenchomorpha</taxon>
        <taxon>Aphelenchoidea</taxon>
        <taxon>Aphelenchoididae</taxon>
        <taxon>Bursaphelenchus</taxon>
    </lineage>
</organism>
<dbReference type="AlphaFoldDB" id="A0A7I8WQ94"/>
<dbReference type="InterPro" id="IPR051947">
    <property type="entry name" value="Sentrin-specific_protease"/>
</dbReference>
<dbReference type="PANTHER" id="PTHR46896:SF3">
    <property type="entry name" value="FI06413P-RELATED"/>
    <property type="match status" value="1"/>
</dbReference>
<dbReference type="Proteomes" id="UP000582659">
    <property type="component" value="Unassembled WGS sequence"/>
</dbReference>
<dbReference type="EMBL" id="CAJFDI010000002">
    <property type="protein sequence ID" value="CAD5215003.1"/>
    <property type="molecule type" value="Genomic_DNA"/>
</dbReference>
<evidence type="ECO:0000256" key="6">
    <source>
        <dbReference type="SAM" id="MobiDB-lite"/>
    </source>
</evidence>
<gene>
    <name evidence="8" type="ORF">BXYJ_LOCUS3812</name>
</gene>
<evidence type="ECO:0000256" key="2">
    <source>
        <dbReference type="ARBA" id="ARBA00022553"/>
    </source>
</evidence>
<evidence type="ECO:0000256" key="3">
    <source>
        <dbReference type="ARBA" id="ARBA00022670"/>
    </source>
</evidence>
<feature type="compositionally biased region" description="Polar residues" evidence="6">
    <location>
        <begin position="554"/>
        <end position="586"/>
    </location>
</feature>
<dbReference type="GO" id="GO:0005737">
    <property type="term" value="C:cytoplasm"/>
    <property type="evidence" value="ECO:0007669"/>
    <property type="project" value="TreeGrafter"/>
</dbReference>
<comment type="caution">
    <text evidence="8">The sequence shown here is derived from an EMBL/GenBank/DDBJ whole genome shotgun (WGS) entry which is preliminary data.</text>
</comment>
<evidence type="ECO:0000313" key="8">
    <source>
        <dbReference type="EMBL" id="CAD5215003.1"/>
    </source>
</evidence>
<dbReference type="Gene3D" id="1.10.418.20">
    <property type="match status" value="1"/>
</dbReference>
<comment type="similarity">
    <text evidence="1">Belongs to the peptidase C48 family.</text>
</comment>
<feature type="region of interest" description="Disordered" evidence="6">
    <location>
        <begin position="532"/>
        <end position="586"/>
    </location>
</feature>
<reference evidence="8" key="1">
    <citation type="submission" date="2020-09" db="EMBL/GenBank/DDBJ databases">
        <authorList>
            <person name="Kikuchi T."/>
        </authorList>
    </citation>
    <scope>NUCLEOTIDE SEQUENCE</scope>
    <source>
        <strain evidence="8">Ka4C1</strain>
    </source>
</reference>
<dbReference type="SUPFAM" id="SSF54001">
    <property type="entry name" value="Cysteine proteinases"/>
    <property type="match status" value="1"/>
</dbReference>
<evidence type="ECO:0000259" key="7">
    <source>
        <dbReference type="PROSITE" id="PS50600"/>
    </source>
</evidence>